<proteinExistence type="predicted"/>
<sequence length="70" mass="7087">MWDGLRAQRAAPRPEPPAGSVVADIPGGGHGPGAVRARLTVLPVNAPLAPVHRIAADRTAGLLAVVLLQA</sequence>
<evidence type="ECO:0000313" key="2">
    <source>
        <dbReference type="EMBL" id="KOG89156.1"/>
    </source>
</evidence>
<gene>
    <name evidence="2" type="ORF">ADK38_15830</name>
</gene>
<dbReference type="Proteomes" id="UP000037020">
    <property type="component" value="Unassembled WGS sequence"/>
</dbReference>
<accession>A0ABR5J7R4</accession>
<organism evidence="2 3">
    <name type="scientific">Streptomyces varsoviensis</name>
    <dbReference type="NCBI Taxonomy" id="67373"/>
    <lineage>
        <taxon>Bacteria</taxon>
        <taxon>Bacillati</taxon>
        <taxon>Actinomycetota</taxon>
        <taxon>Actinomycetes</taxon>
        <taxon>Kitasatosporales</taxon>
        <taxon>Streptomycetaceae</taxon>
        <taxon>Streptomyces</taxon>
    </lineage>
</organism>
<reference evidence="2 3" key="1">
    <citation type="submission" date="2015-07" db="EMBL/GenBank/DDBJ databases">
        <authorList>
            <person name="Ju K.-S."/>
            <person name="Doroghazi J.R."/>
            <person name="Metcalf W.W."/>
        </authorList>
    </citation>
    <scope>NUCLEOTIDE SEQUENCE [LARGE SCALE GENOMIC DNA]</scope>
    <source>
        <strain evidence="2 3">NRRL B-3589</strain>
    </source>
</reference>
<feature type="non-terminal residue" evidence="2">
    <location>
        <position position="70"/>
    </location>
</feature>
<keyword evidence="3" id="KW-1185">Reference proteome</keyword>
<dbReference type="EMBL" id="LGUT01001330">
    <property type="protein sequence ID" value="KOG89156.1"/>
    <property type="molecule type" value="Genomic_DNA"/>
</dbReference>
<name>A0ABR5J7R4_9ACTN</name>
<evidence type="ECO:0000256" key="1">
    <source>
        <dbReference type="SAM" id="MobiDB-lite"/>
    </source>
</evidence>
<feature type="region of interest" description="Disordered" evidence="1">
    <location>
        <begin position="1"/>
        <end position="29"/>
    </location>
</feature>
<evidence type="ECO:0000313" key="3">
    <source>
        <dbReference type="Proteomes" id="UP000037020"/>
    </source>
</evidence>
<protein>
    <submittedName>
        <fullName evidence="2">Uncharacterized protein</fullName>
    </submittedName>
</protein>
<comment type="caution">
    <text evidence="2">The sequence shown here is derived from an EMBL/GenBank/DDBJ whole genome shotgun (WGS) entry which is preliminary data.</text>
</comment>